<protein>
    <recommendedName>
        <fullName evidence="4">Transmembrane family 220, helix</fullName>
    </recommendedName>
</protein>
<feature type="transmembrane region" description="Helical" evidence="1">
    <location>
        <begin position="30"/>
        <end position="46"/>
    </location>
</feature>
<accession>A0ABS5JA94</accession>
<name>A0ABS5JA94_9BACT</name>
<keyword evidence="1" id="KW-0812">Transmembrane</keyword>
<dbReference type="Proteomes" id="UP000676386">
    <property type="component" value="Unassembled WGS sequence"/>
</dbReference>
<feature type="transmembrane region" description="Helical" evidence="1">
    <location>
        <begin position="53"/>
        <end position="72"/>
    </location>
</feature>
<keyword evidence="3" id="KW-1185">Reference proteome</keyword>
<organism evidence="2 3">
    <name type="scientific">Chitinophaga hostae</name>
    <dbReference type="NCBI Taxonomy" id="2831022"/>
    <lineage>
        <taxon>Bacteria</taxon>
        <taxon>Pseudomonadati</taxon>
        <taxon>Bacteroidota</taxon>
        <taxon>Chitinophagia</taxon>
        <taxon>Chitinophagales</taxon>
        <taxon>Chitinophagaceae</taxon>
        <taxon>Chitinophaga</taxon>
    </lineage>
</organism>
<evidence type="ECO:0000313" key="2">
    <source>
        <dbReference type="EMBL" id="MBS0032016.1"/>
    </source>
</evidence>
<evidence type="ECO:0000313" key="3">
    <source>
        <dbReference type="Proteomes" id="UP000676386"/>
    </source>
</evidence>
<gene>
    <name evidence="2" type="ORF">KE626_32085</name>
</gene>
<reference evidence="2 3" key="1">
    <citation type="submission" date="2021-04" db="EMBL/GenBank/DDBJ databases">
        <title>Chitinophaga sp. nov., isolated from the rhizosphere soil.</title>
        <authorList>
            <person name="He S."/>
        </authorList>
    </citation>
    <scope>NUCLEOTIDE SEQUENCE [LARGE SCALE GENOMIC DNA]</scope>
    <source>
        <strain evidence="2 3">2R12</strain>
    </source>
</reference>
<keyword evidence="1" id="KW-1133">Transmembrane helix</keyword>
<dbReference type="RefSeq" id="WP_211977176.1">
    <property type="nucleotide sequence ID" value="NZ_CBFHAM010000018.1"/>
</dbReference>
<evidence type="ECO:0008006" key="4">
    <source>
        <dbReference type="Google" id="ProtNLM"/>
    </source>
</evidence>
<sequence>MEIIKWTALSFLFVLLALNCYQAIAAHTGISKSGVLLILLISAVLLKRGRIYWWLGVLLFIYGLYNLFFLAARAAEPTVMEFTSNLNYFFFGHRTRNPWHHVIKLVPFIFYLLGLIFLLSKPGRKYYFENR</sequence>
<comment type="caution">
    <text evidence="2">The sequence shown here is derived from an EMBL/GenBank/DDBJ whole genome shotgun (WGS) entry which is preliminary data.</text>
</comment>
<keyword evidence="1" id="KW-0472">Membrane</keyword>
<proteinExistence type="predicted"/>
<evidence type="ECO:0000256" key="1">
    <source>
        <dbReference type="SAM" id="Phobius"/>
    </source>
</evidence>
<dbReference type="EMBL" id="JAGTXB010000027">
    <property type="protein sequence ID" value="MBS0032016.1"/>
    <property type="molecule type" value="Genomic_DNA"/>
</dbReference>
<feature type="transmembrane region" description="Helical" evidence="1">
    <location>
        <begin position="99"/>
        <end position="119"/>
    </location>
</feature>